<comment type="caution">
    <text evidence="3">The sequence shown here is derived from an EMBL/GenBank/DDBJ whole genome shotgun (WGS) entry which is preliminary data.</text>
</comment>
<protein>
    <recommendedName>
        <fullName evidence="5">Porin</fullName>
    </recommendedName>
</protein>
<reference evidence="3 4" key="1">
    <citation type="submission" date="2023-07" db="EMBL/GenBank/DDBJ databases">
        <title>Genomic Encyclopedia of Type Strains, Phase IV (KMG-IV): sequencing the most valuable type-strain genomes for metagenomic binning, comparative biology and taxonomic classification.</title>
        <authorList>
            <person name="Goeker M."/>
        </authorList>
    </citation>
    <scope>NUCLEOTIDE SEQUENCE [LARGE SCALE GENOMIC DNA]</scope>
    <source>
        <strain evidence="3 4">DSM 19013</strain>
    </source>
</reference>
<evidence type="ECO:0000313" key="3">
    <source>
        <dbReference type="EMBL" id="MDQ0448545.1"/>
    </source>
</evidence>
<dbReference type="EMBL" id="JAUSVP010000009">
    <property type="protein sequence ID" value="MDQ0448545.1"/>
    <property type="molecule type" value="Genomic_DNA"/>
</dbReference>
<proteinExistence type="predicted"/>
<evidence type="ECO:0000256" key="2">
    <source>
        <dbReference type="SAM" id="SignalP"/>
    </source>
</evidence>
<dbReference type="RefSeq" id="WP_238200964.1">
    <property type="nucleotide sequence ID" value="NZ_BPQE01000001.1"/>
</dbReference>
<organism evidence="3 4">
    <name type="scientific">Methylobacterium aerolatum</name>
    <dbReference type="NCBI Taxonomy" id="418708"/>
    <lineage>
        <taxon>Bacteria</taxon>
        <taxon>Pseudomonadati</taxon>
        <taxon>Pseudomonadota</taxon>
        <taxon>Alphaproteobacteria</taxon>
        <taxon>Hyphomicrobiales</taxon>
        <taxon>Methylobacteriaceae</taxon>
        <taxon>Methylobacterium</taxon>
    </lineage>
</organism>
<evidence type="ECO:0000256" key="1">
    <source>
        <dbReference type="SAM" id="MobiDB-lite"/>
    </source>
</evidence>
<gene>
    <name evidence="3" type="ORF">QO012_003056</name>
</gene>
<accession>A0ABU0I1S7</accession>
<feature type="region of interest" description="Disordered" evidence="1">
    <location>
        <begin position="29"/>
        <end position="69"/>
    </location>
</feature>
<keyword evidence="2" id="KW-0732">Signal</keyword>
<keyword evidence="4" id="KW-1185">Reference proteome</keyword>
<sequence>MKRFAAFAATLSATGLMLAAPAQASRAESFRAPPVQPAKPWLRGLEPGTTGSIEGPTTAAAARPPCPPERKIGTGAGFCVIN</sequence>
<name>A0ABU0I1S7_9HYPH</name>
<evidence type="ECO:0008006" key="5">
    <source>
        <dbReference type="Google" id="ProtNLM"/>
    </source>
</evidence>
<evidence type="ECO:0000313" key="4">
    <source>
        <dbReference type="Proteomes" id="UP001231124"/>
    </source>
</evidence>
<feature type="chain" id="PRO_5045212192" description="Porin" evidence="2">
    <location>
        <begin position="25"/>
        <end position="82"/>
    </location>
</feature>
<dbReference type="Proteomes" id="UP001231124">
    <property type="component" value="Unassembled WGS sequence"/>
</dbReference>
<feature type="signal peptide" evidence="2">
    <location>
        <begin position="1"/>
        <end position="24"/>
    </location>
</feature>